<dbReference type="AlphaFoldDB" id="A0A1D8TVU5"/>
<dbReference type="InterPro" id="IPR019728">
    <property type="entry name" value="DUF2605"/>
</dbReference>
<evidence type="ECO:0000313" key="1">
    <source>
        <dbReference type="EMBL" id="AOX01769.1"/>
    </source>
</evidence>
<protein>
    <recommendedName>
        <fullName evidence="3">DUF2605 domain-containing protein</fullName>
    </recommendedName>
</protein>
<reference evidence="2" key="1">
    <citation type="submission" date="2016-10" db="EMBL/GenBank/DDBJ databases">
        <title>Comparative genomics uncovers the prolific and rare metabolic potential of the cyanobacterial genus Moorea.</title>
        <authorList>
            <person name="Leao T."/>
            <person name="Castelao G."/>
            <person name="Korobeynikov A."/>
            <person name="Monroe E.A."/>
            <person name="Podell S."/>
            <person name="Glukhov E."/>
            <person name="Allen E."/>
            <person name="Gerwick W.H."/>
            <person name="Gerwick L."/>
        </authorList>
    </citation>
    <scope>NUCLEOTIDE SEQUENCE [LARGE SCALE GENOMIC DNA]</scope>
    <source>
        <strain evidence="2">PAL-8-15-08-1</strain>
    </source>
</reference>
<dbReference type="Pfam" id="PF10792">
    <property type="entry name" value="DUF2605"/>
    <property type="match status" value="1"/>
</dbReference>
<name>A0A1D8TVU5_9CYAN</name>
<evidence type="ECO:0000313" key="2">
    <source>
        <dbReference type="Proteomes" id="UP000177870"/>
    </source>
</evidence>
<accession>A0A1D8TVU5</accession>
<dbReference type="OrthoDB" id="582622at2"/>
<dbReference type="RefSeq" id="WP_070394202.1">
    <property type="nucleotide sequence ID" value="NZ_CP017599.1"/>
</dbReference>
<organism evidence="1 2">
    <name type="scientific">Moorena producens PAL-8-15-08-1</name>
    <dbReference type="NCBI Taxonomy" id="1458985"/>
    <lineage>
        <taxon>Bacteria</taxon>
        <taxon>Bacillati</taxon>
        <taxon>Cyanobacteriota</taxon>
        <taxon>Cyanophyceae</taxon>
        <taxon>Coleofasciculales</taxon>
        <taxon>Coleofasciculaceae</taxon>
        <taxon>Moorena</taxon>
    </lineage>
</organism>
<dbReference type="KEGG" id="mpro:BJP34_22115"/>
<gene>
    <name evidence="1" type="ORF">BJP34_22115</name>
</gene>
<sequence>MNQPQPSTPELLKTILEPLLVDFDYWFERSLSLLETEDITFLTKEEQSDLVKRVKEAQQEVNTAKMLFNATDGQVGVELSTMMPWHQLVRECWGVAIRWRSLASGASESAASGND</sequence>
<dbReference type="STRING" id="1458985.BJP34_22115"/>
<proteinExistence type="predicted"/>
<evidence type="ECO:0008006" key="3">
    <source>
        <dbReference type="Google" id="ProtNLM"/>
    </source>
</evidence>
<dbReference type="Proteomes" id="UP000177870">
    <property type="component" value="Chromosome"/>
</dbReference>
<dbReference type="EMBL" id="CP017599">
    <property type="protein sequence ID" value="AOX01769.1"/>
    <property type="molecule type" value="Genomic_DNA"/>
</dbReference>